<evidence type="ECO:0000259" key="1">
    <source>
        <dbReference type="Pfam" id="PF17751"/>
    </source>
</evidence>
<reference evidence="2" key="1">
    <citation type="submission" date="2022-02" db="EMBL/GenBank/DDBJ databases">
        <authorList>
            <person name="King R."/>
        </authorList>
    </citation>
    <scope>NUCLEOTIDE SEQUENCE</scope>
</reference>
<dbReference type="AlphaFoldDB" id="A0A9P0JD37"/>
<dbReference type="Pfam" id="PF17751">
    <property type="entry name" value="SKICH"/>
    <property type="match status" value="1"/>
</dbReference>
<evidence type="ECO:0000313" key="3">
    <source>
        <dbReference type="Proteomes" id="UP001154329"/>
    </source>
</evidence>
<sequence>MENKEDSVEIVTNKIYFIEDAMNISFKFINKIRSLKPKYSDWIALYKCSSNRNLEEFVAIETDLKIHTPSKYGLYQVKFYANQLKNVECNVAYEFLYGNEFNEIYGISHPIRFIHQNECIYCYPNNSELETNHCNSCVSQELINSLLSHISMLDSQLTDCKVKSNEIISLNKRLMVQMNENEVIVQKNNEFLNDLFYSNEPVTRDGYKWIETCSDIDLKMSCIESNEYELQDLSNQHHDIKKALEEFTNKEDKEIINDVRSPNADTDNILNCTVNVESVFTPEPATATIVYIDSDEDDV</sequence>
<feature type="domain" description="SKICH" evidence="1">
    <location>
        <begin position="13"/>
        <end position="113"/>
    </location>
</feature>
<keyword evidence="3" id="KW-1185">Reference proteome</keyword>
<evidence type="ECO:0000313" key="2">
    <source>
        <dbReference type="EMBL" id="CAH1736577.1"/>
    </source>
</evidence>
<gene>
    <name evidence="2" type="ORF">APHIGO_LOCUS10292</name>
</gene>
<dbReference type="InterPro" id="IPR041611">
    <property type="entry name" value="SKICH"/>
</dbReference>
<reference evidence="2" key="2">
    <citation type="submission" date="2022-10" db="EMBL/GenBank/DDBJ databases">
        <authorList>
            <consortium name="ENA_rothamsted_submissions"/>
            <consortium name="culmorum"/>
            <person name="King R."/>
        </authorList>
    </citation>
    <scope>NUCLEOTIDE SEQUENCE</scope>
</reference>
<dbReference type="Proteomes" id="UP001154329">
    <property type="component" value="Chromosome 4"/>
</dbReference>
<protein>
    <recommendedName>
        <fullName evidence="1">SKICH domain-containing protein</fullName>
    </recommendedName>
</protein>
<dbReference type="EMBL" id="OU899037">
    <property type="protein sequence ID" value="CAH1736577.1"/>
    <property type="molecule type" value="Genomic_DNA"/>
</dbReference>
<accession>A0A9P0JD37</accession>
<proteinExistence type="predicted"/>
<name>A0A9P0JD37_APHGO</name>
<organism evidence="2 3">
    <name type="scientific">Aphis gossypii</name>
    <name type="common">Cotton aphid</name>
    <dbReference type="NCBI Taxonomy" id="80765"/>
    <lineage>
        <taxon>Eukaryota</taxon>
        <taxon>Metazoa</taxon>
        <taxon>Ecdysozoa</taxon>
        <taxon>Arthropoda</taxon>
        <taxon>Hexapoda</taxon>
        <taxon>Insecta</taxon>
        <taxon>Pterygota</taxon>
        <taxon>Neoptera</taxon>
        <taxon>Paraneoptera</taxon>
        <taxon>Hemiptera</taxon>
        <taxon>Sternorrhyncha</taxon>
        <taxon>Aphidomorpha</taxon>
        <taxon>Aphidoidea</taxon>
        <taxon>Aphididae</taxon>
        <taxon>Aphidini</taxon>
        <taxon>Aphis</taxon>
        <taxon>Aphis</taxon>
    </lineage>
</organism>
<dbReference type="Gene3D" id="2.60.40.2840">
    <property type="match status" value="1"/>
</dbReference>